<keyword evidence="4" id="KW-1185">Reference proteome</keyword>
<dbReference type="AlphaFoldDB" id="A0A7I9ZV00"/>
<feature type="region of interest" description="Disordered" evidence="1">
    <location>
        <begin position="34"/>
        <end position="59"/>
    </location>
</feature>
<keyword evidence="2" id="KW-0812">Transmembrane</keyword>
<organism evidence="3 4">
    <name type="scientific">Mycolicibacterium hippocampi</name>
    <dbReference type="NCBI Taxonomy" id="659824"/>
    <lineage>
        <taxon>Bacteria</taxon>
        <taxon>Bacillati</taxon>
        <taxon>Actinomycetota</taxon>
        <taxon>Actinomycetes</taxon>
        <taxon>Mycobacteriales</taxon>
        <taxon>Mycobacteriaceae</taxon>
        <taxon>Mycolicibacterium</taxon>
    </lineage>
</organism>
<keyword evidence="2" id="KW-0472">Membrane</keyword>
<accession>A0A7I9ZV00</accession>
<reference evidence="3 4" key="1">
    <citation type="journal article" date="2019" name="Emerg. Microbes Infect.">
        <title>Comprehensive subspecies identification of 175 nontuberculous mycobacteria species based on 7547 genomic profiles.</title>
        <authorList>
            <person name="Matsumoto Y."/>
            <person name="Kinjo T."/>
            <person name="Motooka D."/>
            <person name="Nabeya D."/>
            <person name="Jung N."/>
            <person name="Uechi K."/>
            <person name="Horii T."/>
            <person name="Iida T."/>
            <person name="Fujita J."/>
            <person name="Nakamura S."/>
        </authorList>
    </citation>
    <scope>NUCLEOTIDE SEQUENCE [LARGE SCALE GENOMIC DNA]</scope>
    <source>
        <strain evidence="3 4">JCM 30996</strain>
    </source>
</reference>
<evidence type="ECO:0000256" key="2">
    <source>
        <dbReference type="SAM" id="Phobius"/>
    </source>
</evidence>
<feature type="transmembrane region" description="Helical" evidence="2">
    <location>
        <begin position="12"/>
        <end position="31"/>
    </location>
</feature>
<proteinExistence type="predicted"/>
<dbReference type="Proteomes" id="UP000465304">
    <property type="component" value="Unassembled WGS sequence"/>
</dbReference>
<sequence>MTGAAVNVVTRIAVFAALLVAVFAVSAWVGGTFGPEPNSPVPHSESTSEHLPAHGEAGR</sequence>
<keyword evidence="2" id="KW-1133">Transmembrane helix</keyword>
<feature type="compositionally biased region" description="Basic and acidic residues" evidence="1">
    <location>
        <begin position="46"/>
        <end position="59"/>
    </location>
</feature>
<evidence type="ECO:0000313" key="4">
    <source>
        <dbReference type="Proteomes" id="UP000465304"/>
    </source>
</evidence>
<protein>
    <submittedName>
        <fullName evidence="3">Uncharacterized protein</fullName>
    </submittedName>
</protein>
<comment type="caution">
    <text evidence="3">The sequence shown here is derived from an EMBL/GenBank/DDBJ whole genome shotgun (WGS) entry which is preliminary data.</text>
</comment>
<evidence type="ECO:0000313" key="3">
    <source>
        <dbReference type="EMBL" id="GFH04556.1"/>
    </source>
</evidence>
<name>A0A7I9ZV00_9MYCO</name>
<evidence type="ECO:0000256" key="1">
    <source>
        <dbReference type="SAM" id="MobiDB-lite"/>
    </source>
</evidence>
<gene>
    <name evidence="3" type="ORF">MHIP_50390</name>
</gene>
<dbReference type="RefSeq" id="WP_163886482.1">
    <property type="nucleotide sequence ID" value="NZ_BLLB01000002.1"/>
</dbReference>
<dbReference type="EMBL" id="BLLB01000002">
    <property type="protein sequence ID" value="GFH04556.1"/>
    <property type="molecule type" value="Genomic_DNA"/>
</dbReference>